<dbReference type="EMBL" id="JAQMUH010000184">
    <property type="protein sequence ID" value="MDB9541151.1"/>
    <property type="molecule type" value="Genomic_DNA"/>
</dbReference>
<reference evidence="1 2" key="1">
    <citation type="submission" date="2023-01" db="EMBL/GenBank/DDBJ databases">
        <title>Genomes from the Australian National Cyanobacteria Reference Collection.</title>
        <authorList>
            <person name="Willis A."/>
            <person name="Lee E.M.F."/>
        </authorList>
    </citation>
    <scope>NUCLEOTIDE SEQUENCE [LARGE SCALE GENOMIC DNA]</scope>
    <source>
        <strain evidence="1 2">CS-1033</strain>
    </source>
</reference>
<proteinExistence type="predicted"/>
<evidence type="ECO:0000313" key="1">
    <source>
        <dbReference type="EMBL" id="MDB9541151.1"/>
    </source>
</evidence>
<organism evidence="1 2">
    <name type="scientific">Anabaenopsis arnoldii</name>
    <dbReference type="NCBI Taxonomy" id="2152938"/>
    <lineage>
        <taxon>Bacteria</taxon>
        <taxon>Bacillati</taxon>
        <taxon>Cyanobacteriota</taxon>
        <taxon>Cyanophyceae</taxon>
        <taxon>Nostocales</taxon>
        <taxon>Nodulariaceae</taxon>
        <taxon>Anabaenopsis</taxon>
    </lineage>
</organism>
<name>A0ABT5AV18_9CYAN</name>
<protein>
    <submittedName>
        <fullName evidence="1">Uncharacterized protein</fullName>
    </submittedName>
</protein>
<dbReference type="RefSeq" id="WP_271734443.1">
    <property type="nucleotide sequence ID" value="NZ_JANQDP010000192.1"/>
</dbReference>
<dbReference type="Proteomes" id="UP001212499">
    <property type="component" value="Unassembled WGS sequence"/>
</dbReference>
<evidence type="ECO:0000313" key="2">
    <source>
        <dbReference type="Proteomes" id="UP001212499"/>
    </source>
</evidence>
<sequence>MGKKRLNQLLEVLKDNYQRDLHNSAAIYTVAQVAINELNQEVYQSNEPAIAALPFAPNLLDKDQLLQQYGSYNGCRQAAKERGIKFSRTPSWEQLAAALSYAEILQKIITNYVTTYPYPQLQGTKFELVFPVGDEY</sequence>
<accession>A0ABT5AV18</accession>
<gene>
    <name evidence="1" type="ORF">PN457_16040</name>
</gene>
<keyword evidence="2" id="KW-1185">Reference proteome</keyword>
<comment type="caution">
    <text evidence="1">The sequence shown here is derived from an EMBL/GenBank/DDBJ whole genome shotgun (WGS) entry which is preliminary data.</text>
</comment>